<reference evidence="7 8" key="1">
    <citation type="submission" date="2019-07" db="EMBL/GenBank/DDBJ databases">
        <title>Luteimonas sp. YD-1 nov., isolated from acidic soil.</title>
        <authorList>
            <person name="Zhou J."/>
        </authorList>
    </citation>
    <scope>NUCLEOTIDE SEQUENCE [LARGE SCALE GENOMIC DNA]</scope>
    <source>
        <strain evidence="7 8">YD-1</strain>
    </source>
</reference>
<keyword evidence="2" id="KW-0645">Protease</keyword>
<dbReference type="PIRSF" id="PIRSF019015">
    <property type="entry name" value="P60_peptidase_YkfC"/>
    <property type="match status" value="1"/>
</dbReference>
<feature type="domain" description="NlpC/P60" evidence="6">
    <location>
        <begin position="330"/>
        <end position="484"/>
    </location>
</feature>
<dbReference type="PROSITE" id="PS51935">
    <property type="entry name" value="NLPC_P60"/>
    <property type="match status" value="1"/>
</dbReference>
<evidence type="ECO:0000256" key="4">
    <source>
        <dbReference type="ARBA" id="ARBA00022807"/>
    </source>
</evidence>
<feature type="signal peptide" evidence="5">
    <location>
        <begin position="1"/>
        <end position="44"/>
    </location>
</feature>
<evidence type="ECO:0000256" key="1">
    <source>
        <dbReference type="ARBA" id="ARBA00007074"/>
    </source>
</evidence>
<protein>
    <submittedName>
        <fullName evidence="7">NlpC-P60 family protein</fullName>
    </submittedName>
</protein>
<dbReference type="Gene3D" id="3.90.1720.10">
    <property type="entry name" value="endopeptidase domain like (from Nostoc punctiforme)"/>
    <property type="match status" value="1"/>
</dbReference>
<dbReference type="Pfam" id="PF12913">
    <property type="entry name" value="SH3_6"/>
    <property type="match status" value="1"/>
</dbReference>
<keyword evidence="3" id="KW-0378">Hydrolase</keyword>
<dbReference type="SUPFAM" id="SSF54001">
    <property type="entry name" value="Cysteine proteinases"/>
    <property type="match status" value="1"/>
</dbReference>
<proteinExistence type="inferred from homology"/>
<evidence type="ECO:0000256" key="3">
    <source>
        <dbReference type="ARBA" id="ARBA00022801"/>
    </source>
</evidence>
<evidence type="ECO:0000256" key="5">
    <source>
        <dbReference type="SAM" id="SignalP"/>
    </source>
</evidence>
<name>A0A5C5TVB5_9GAMM</name>
<comment type="similarity">
    <text evidence="1">Belongs to the peptidase C40 family.</text>
</comment>
<dbReference type="InterPro" id="IPR027017">
    <property type="entry name" value="P60_peptidase_YkfC"/>
</dbReference>
<sequence length="485" mass="53033">MRQPPFPAKPPARHAAAVATRACRAAMRVALACVLAMASTLGHARSPFDPQVEVLPGVTRAHLDPGFWTSRLRDPDRLILDAGAVAAQNARMRQLDPSLHDIEDLPYTVEAEQVRAWIEAASPRPTAALYDEAGKEGSARAIDRLVAALDLDDIPQTQVTRFGLVVRRADLRTFPTHLRVFSTPDDRDLDRFQETALFPGTPVAVVHRSRDRHWLFVLSETYAGWIEAGAVAFGERAEVFAYRRRAPFVVVTGAQVRTVHTRERPEVSELPLDMGVRLPLAEWPPHAPVNGQHPGFGYVVDLPVREADGTLAFVPALLPRSADVAEGYLPLTKANLVRQAFKFLGERYGWGHRYNGRDCSGFVSEVLRSFGLVIPRNTGAQASSPALGGTVVEPGMGHEERLRLLAQAGVGDLLYVPGHVMMVIGRVDGATWVIHDAASVSMVADDGQFVRYPVNGVVVTPLLPLMADPVTAMVDRVTAIRRLQP</sequence>
<dbReference type="GO" id="GO:0006508">
    <property type="term" value="P:proteolysis"/>
    <property type="evidence" value="ECO:0007669"/>
    <property type="project" value="UniProtKB-KW"/>
</dbReference>
<dbReference type="InterPro" id="IPR038765">
    <property type="entry name" value="Papain-like_cys_pep_sf"/>
</dbReference>
<keyword evidence="5" id="KW-0732">Signal</keyword>
<dbReference type="Proteomes" id="UP000315949">
    <property type="component" value="Unassembled WGS sequence"/>
</dbReference>
<keyword evidence="8" id="KW-1185">Reference proteome</keyword>
<keyword evidence="4" id="KW-0788">Thiol protease</keyword>
<evidence type="ECO:0000259" key="6">
    <source>
        <dbReference type="PROSITE" id="PS51935"/>
    </source>
</evidence>
<dbReference type="EMBL" id="VOHE01000009">
    <property type="protein sequence ID" value="TWT17195.1"/>
    <property type="molecule type" value="Genomic_DNA"/>
</dbReference>
<dbReference type="InterPro" id="IPR039439">
    <property type="entry name" value="SH3b1_dom"/>
</dbReference>
<dbReference type="Pfam" id="PF00877">
    <property type="entry name" value="NLPC_P60"/>
    <property type="match status" value="1"/>
</dbReference>
<dbReference type="OrthoDB" id="9808890at2"/>
<evidence type="ECO:0000313" key="7">
    <source>
        <dbReference type="EMBL" id="TWT17195.1"/>
    </source>
</evidence>
<gene>
    <name evidence="7" type="ORF">FQY79_13990</name>
</gene>
<comment type="caution">
    <text evidence="7">The sequence shown here is derived from an EMBL/GenBank/DDBJ whole genome shotgun (WGS) entry which is preliminary data.</text>
</comment>
<accession>A0A5C5TVB5</accession>
<feature type="chain" id="PRO_5022807764" evidence="5">
    <location>
        <begin position="45"/>
        <end position="485"/>
    </location>
</feature>
<evidence type="ECO:0000256" key="2">
    <source>
        <dbReference type="ARBA" id="ARBA00022670"/>
    </source>
</evidence>
<evidence type="ECO:0000313" key="8">
    <source>
        <dbReference type="Proteomes" id="UP000315949"/>
    </source>
</evidence>
<dbReference type="GO" id="GO:0008234">
    <property type="term" value="F:cysteine-type peptidase activity"/>
    <property type="evidence" value="ECO:0007669"/>
    <property type="project" value="UniProtKB-KW"/>
</dbReference>
<dbReference type="InterPro" id="IPR000064">
    <property type="entry name" value="NLP_P60_dom"/>
</dbReference>
<organism evidence="7 8">
    <name type="scientific">Luteimonas wenzhouensis</name>
    <dbReference type="NCBI Taxonomy" id="2599615"/>
    <lineage>
        <taxon>Bacteria</taxon>
        <taxon>Pseudomonadati</taxon>
        <taxon>Pseudomonadota</taxon>
        <taxon>Gammaproteobacteria</taxon>
        <taxon>Lysobacterales</taxon>
        <taxon>Lysobacteraceae</taxon>
        <taxon>Luteimonas</taxon>
    </lineage>
</organism>
<dbReference type="AlphaFoldDB" id="A0A5C5TVB5"/>